<dbReference type="Pfam" id="PF00669">
    <property type="entry name" value="Flagellin_N"/>
    <property type="match status" value="1"/>
</dbReference>
<dbReference type="InterPro" id="IPR001029">
    <property type="entry name" value="Flagellin_N"/>
</dbReference>
<dbReference type="GO" id="GO:0005198">
    <property type="term" value="F:structural molecule activity"/>
    <property type="evidence" value="ECO:0007669"/>
    <property type="project" value="InterPro"/>
</dbReference>
<keyword evidence="2" id="KW-0282">Flagellum</keyword>
<name>A0A7X9FPL5_9DELT</name>
<dbReference type="PRINTS" id="PR00207">
    <property type="entry name" value="FLAGELLIN"/>
</dbReference>
<dbReference type="GO" id="GO:0009288">
    <property type="term" value="C:bacterial-type flagellum"/>
    <property type="evidence" value="ECO:0007669"/>
    <property type="project" value="InterPro"/>
</dbReference>
<dbReference type="PANTHER" id="PTHR42792">
    <property type="entry name" value="FLAGELLIN"/>
    <property type="match status" value="1"/>
</dbReference>
<dbReference type="EMBL" id="JAAZON010000006">
    <property type="protein sequence ID" value="NMC61556.1"/>
    <property type="molecule type" value="Genomic_DNA"/>
</dbReference>
<dbReference type="Proteomes" id="UP000524246">
    <property type="component" value="Unassembled WGS sequence"/>
</dbReference>
<dbReference type="PANTHER" id="PTHR42792:SF2">
    <property type="entry name" value="FLAGELLIN"/>
    <property type="match status" value="1"/>
</dbReference>
<evidence type="ECO:0000313" key="2">
    <source>
        <dbReference type="EMBL" id="NMC61556.1"/>
    </source>
</evidence>
<organism evidence="2 3">
    <name type="scientific">SAR324 cluster bacterium</name>
    <dbReference type="NCBI Taxonomy" id="2024889"/>
    <lineage>
        <taxon>Bacteria</taxon>
        <taxon>Deltaproteobacteria</taxon>
        <taxon>SAR324 cluster</taxon>
    </lineage>
</organism>
<proteinExistence type="predicted"/>
<dbReference type="SUPFAM" id="SSF64518">
    <property type="entry name" value="Phase 1 flagellin"/>
    <property type="match status" value="1"/>
</dbReference>
<protein>
    <submittedName>
        <fullName evidence="2">Flagellin FliC</fullName>
    </submittedName>
</protein>
<keyword evidence="2" id="KW-0969">Cilium</keyword>
<reference evidence="2 3" key="1">
    <citation type="journal article" date="2020" name="Biotechnol. Biofuels">
        <title>New insights from the biogas microbiome by comprehensive genome-resolved metagenomics of nearly 1600 species originating from multiple anaerobic digesters.</title>
        <authorList>
            <person name="Campanaro S."/>
            <person name="Treu L."/>
            <person name="Rodriguez-R L.M."/>
            <person name="Kovalovszki A."/>
            <person name="Ziels R.M."/>
            <person name="Maus I."/>
            <person name="Zhu X."/>
            <person name="Kougias P.G."/>
            <person name="Basile A."/>
            <person name="Luo G."/>
            <person name="Schluter A."/>
            <person name="Konstantinidis K.T."/>
            <person name="Angelidaki I."/>
        </authorList>
    </citation>
    <scope>NUCLEOTIDE SEQUENCE [LARGE SCALE GENOMIC DNA]</scope>
    <source>
        <strain evidence="2">AS27yjCOA_65</strain>
    </source>
</reference>
<evidence type="ECO:0000313" key="3">
    <source>
        <dbReference type="Proteomes" id="UP000524246"/>
    </source>
</evidence>
<evidence type="ECO:0000259" key="1">
    <source>
        <dbReference type="Pfam" id="PF00669"/>
    </source>
</evidence>
<comment type="caution">
    <text evidence="2">The sequence shown here is derived from an EMBL/GenBank/DDBJ whole genome shotgun (WGS) entry which is preliminary data.</text>
</comment>
<feature type="domain" description="Flagellin N-terminal" evidence="1">
    <location>
        <begin position="7"/>
        <end position="142"/>
    </location>
</feature>
<dbReference type="AlphaFoldDB" id="A0A7X9FPL5"/>
<feature type="non-terminal residue" evidence="2">
    <location>
        <position position="200"/>
    </location>
</feature>
<sequence>MAITIGMNIASLNVLGKLQDASSSFAKSAERLSSGLRINSASDDAAGLALSSSLKASTRIYTQALRNVNDATSLFNVAEGAIRELSTIVSRQLELANQAASGSYSSAQLEALNEEANALVNEYNRIIDTTKFNGMTLLNGTFQNFQVQVGDGGTINDFITFSIGQMLMNYGSGSTSIVNDGTFNARTYFLTTETVRSMLA</sequence>
<dbReference type="Gene3D" id="1.20.1330.10">
    <property type="entry name" value="f41 fragment of flagellin, N-terminal domain"/>
    <property type="match status" value="1"/>
</dbReference>
<accession>A0A7X9FPL5</accession>
<dbReference type="InterPro" id="IPR001492">
    <property type="entry name" value="Flagellin"/>
</dbReference>
<keyword evidence="2" id="KW-0966">Cell projection</keyword>
<gene>
    <name evidence="2" type="ORF">GYA55_00155</name>
</gene>
<dbReference type="Gene3D" id="3.30.70.2120">
    <property type="match status" value="1"/>
</dbReference>